<dbReference type="PROSITE" id="PS00211">
    <property type="entry name" value="ABC_TRANSPORTER_1"/>
    <property type="match status" value="1"/>
</dbReference>
<comment type="caution">
    <text evidence="7">The sequence shown here is derived from an EMBL/GenBank/DDBJ whole genome shotgun (WGS) entry which is preliminary data.</text>
</comment>
<name>A0A037ZP93_9RHOB</name>
<dbReference type="CDD" id="cd03221">
    <property type="entry name" value="ABCF_EF-3"/>
    <property type="match status" value="2"/>
</dbReference>
<dbReference type="PANTHER" id="PTHR42855:SF1">
    <property type="entry name" value="ABC TRANSPORTER DOMAIN-CONTAINING PROTEIN"/>
    <property type="match status" value="1"/>
</dbReference>
<keyword evidence="2" id="KW-0067">ATP-binding</keyword>
<dbReference type="InterPro" id="IPR027417">
    <property type="entry name" value="P-loop_NTPase"/>
</dbReference>
<keyword evidence="7" id="KW-0648">Protein biosynthesis</keyword>
<protein>
    <submittedName>
        <fullName evidence="7">Elongation factor 3</fullName>
    </submittedName>
</protein>
<feature type="domain" description="ABC transporter" evidence="6">
    <location>
        <begin position="283"/>
        <end position="517"/>
    </location>
</feature>
<evidence type="ECO:0000313" key="8">
    <source>
        <dbReference type="Proteomes" id="UP000026249"/>
    </source>
</evidence>
<comment type="catalytic activity">
    <reaction evidence="3">
        <text>ATP + H2O = ADP + phosphate + H(+)</text>
        <dbReference type="Rhea" id="RHEA:13065"/>
        <dbReference type="ChEBI" id="CHEBI:15377"/>
        <dbReference type="ChEBI" id="CHEBI:15378"/>
        <dbReference type="ChEBI" id="CHEBI:30616"/>
        <dbReference type="ChEBI" id="CHEBI:43474"/>
        <dbReference type="ChEBI" id="CHEBI:456216"/>
    </reaction>
</comment>
<comment type="similarity">
    <text evidence="4">Belongs to the ABC transporter superfamily. ABCF family. Uup subfamily.</text>
</comment>
<dbReference type="Pfam" id="PF16326">
    <property type="entry name" value="ABC_tran_CTD"/>
    <property type="match status" value="1"/>
</dbReference>
<dbReference type="STRING" id="1454373.ACMU_06800"/>
<accession>A0A037ZP93</accession>
<dbReference type="Gene3D" id="1.10.287.380">
    <property type="entry name" value="Valyl-tRNA synthetase, C-terminal domain"/>
    <property type="match status" value="1"/>
</dbReference>
<dbReference type="FunFam" id="3.40.50.300:FF:000309">
    <property type="entry name" value="ABC transporter ATP-binding protein"/>
    <property type="match status" value="1"/>
</dbReference>
<evidence type="ECO:0000256" key="4">
    <source>
        <dbReference type="ARBA" id="ARBA00061478"/>
    </source>
</evidence>
<keyword evidence="1" id="KW-0547">Nucleotide-binding</keyword>
<dbReference type="GO" id="GO:0005524">
    <property type="term" value="F:ATP binding"/>
    <property type="evidence" value="ECO:0007669"/>
    <property type="project" value="UniProtKB-KW"/>
</dbReference>
<evidence type="ECO:0000256" key="1">
    <source>
        <dbReference type="ARBA" id="ARBA00022741"/>
    </source>
</evidence>
<dbReference type="Gene3D" id="3.40.50.300">
    <property type="entry name" value="P-loop containing nucleotide triphosphate hydrolases"/>
    <property type="match status" value="2"/>
</dbReference>
<dbReference type="SUPFAM" id="SSF52540">
    <property type="entry name" value="P-loop containing nucleoside triphosphate hydrolases"/>
    <property type="match status" value="2"/>
</dbReference>
<evidence type="ECO:0000256" key="3">
    <source>
        <dbReference type="ARBA" id="ARBA00049360"/>
    </source>
</evidence>
<gene>
    <name evidence="7" type="ORF">ACMU_06800</name>
</gene>
<dbReference type="Pfam" id="PF00005">
    <property type="entry name" value="ABC_tran"/>
    <property type="match status" value="2"/>
</dbReference>
<keyword evidence="5" id="KW-0175">Coiled coil</keyword>
<dbReference type="EMBL" id="JFKE01000002">
    <property type="protein sequence ID" value="KAJ56646.1"/>
    <property type="molecule type" value="Genomic_DNA"/>
</dbReference>
<dbReference type="InterPro" id="IPR051309">
    <property type="entry name" value="ABCF_ATPase"/>
</dbReference>
<keyword evidence="7" id="KW-0251">Elongation factor</keyword>
<dbReference type="PROSITE" id="PS50893">
    <property type="entry name" value="ABC_TRANSPORTER_2"/>
    <property type="match status" value="2"/>
</dbReference>
<dbReference type="InterPro" id="IPR003439">
    <property type="entry name" value="ABC_transporter-like_ATP-bd"/>
</dbReference>
<dbReference type="GO" id="GO:0003746">
    <property type="term" value="F:translation elongation factor activity"/>
    <property type="evidence" value="ECO:0007669"/>
    <property type="project" value="UniProtKB-KW"/>
</dbReference>
<dbReference type="PANTHER" id="PTHR42855">
    <property type="entry name" value="ABC TRANSPORTER ATP-BINDING SUBUNIT"/>
    <property type="match status" value="1"/>
</dbReference>
<organism evidence="7 8">
    <name type="scientific">Actibacterium mucosum KCTC 23349</name>
    <dbReference type="NCBI Taxonomy" id="1454373"/>
    <lineage>
        <taxon>Bacteria</taxon>
        <taxon>Pseudomonadati</taxon>
        <taxon>Pseudomonadota</taxon>
        <taxon>Alphaproteobacteria</taxon>
        <taxon>Rhodobacterales</taxon>
        <taxon>Roseobacteraceae</taxon>
        <taxon>Actibacterium</taxon>
    </lineage>
</organism>
<dbReference type="RefSeq" id="WP_035256861.1">
    <property type="nucleotide sequence ID" value="NZ_JFKE01000002.1"/>
</dbReference>
<dbReference type="InterPro" id="IPR003593">
    <property type="entry name" value="AAA+_ATPase"/>
</dbReference>
<dbReference type="Proteomes" id="UP000026249">
    <property type="component" value="Unassembled WGS sequence"/>
</dbReference>
<dbReference type="OrthoDB" id="9808609at2"/>
<evidence type="ECO:0000259" key="6">
    <source>
        <dbReference type="PROSITE" id="PS50893"/>
    </source>
</evidence>
<sequence length="603" mass="66516">MARAPVLQLSDISLTFGGDPVFDALDLVVQPGDRVALVGRNGSGKSTLMKVMAGLVEPDRGTRVVSPGISAGYMEQDPDMAGFATLGDFAAHALDPGEAYKVEMVAEGLKFDPATAVTAASGGERRRAALAKLMAEAPELMLLDEPTNHLDIEAIAWLERHLADTRASFVLISHDRAFLRALTRATLWIDRGQVRRQEQGFERFEAWRDKTWEEEDLARHKMDRKIKAEARWAVEGISARRKRNMGRVRALQDLRAERAAMIRRQGTAALALDSGQKSGKRVIDARGISKSFDDRRILAPFDLRVLRGDRVAFVGPNGVGKTTLLKMLTGEVALDTGTVTHGTNLELAVFDQNRAQLDPNLSLWDSLTTAPGMAVSGQADQVMVRGVARHVVGYLKDFLFDDAQVRAPVRSLSGGEKARLLLARLMAQPSNLLVLDEPTNDLDIETLDLLQDLLSDYDGTVLVVSHDRDFLDRVATITIAMEGDGKATTYAGGWSDYRDQRGEEFKKPVAEAPKTLKKTLKSAPKPAEAEGLSFTEKHRLEALPAIIERLEAEIAKLEEFLMDPELFTKEPVKFKKATEALVERQENLSAAEEEWLELEEKAS</sequence>
<dbReference type="SMART" id="SM00382">
    <property type="entry name" value="AAA"/>
    <property type="match status" value="2"/>
</dbReference>
<evidence type="ECO:0000256" key="5">
    <source>
        <dbReference type="SAM" id="Coils"/>
    </source>
</evidence>
<evidence type="ECO:0000256" key="2">
    <source>
        <dbReference type="ARBA" id="ARBA00022840"/>
    </source>
</evidence>
<reference evidence="7 8" key="1">
    <citation type="submission" date="2014-03" db="EMBL/GenBank/DDBJ databases">
        <title>Draft Genome Sequence of Actibacterium mucosum KCTC 23349, a Marine Alphaproteobacterium with Complex Ionic Requirements Isolated from Mediterranean Seawater at Malvarrosa Beach, Valencia, Spain.</title>
        <authorList>
            <person name="Arahal D.R."/>
            <person name="Shao Z."/>
            <person name="Lai Q."/>
            <person name="Pujalte M.J."/>
        </authorList>
    </citation>
    <scope>NUCLEOTIDE SEQUENCE [LARGE SCALE GENOMIC DNA]</scope>
    <source>
        <strain evidence="7 8">KCTC 23349</strain>
    </source>
</reference>
<dbReference type="GO" id="GO:0016887">
    <property type="term" value="F:ATP hydrolysis activity"/>
    <property type="evidence" value="ECO:0007669"/>
    <property type="project" value="InterPro"/>
</dbReference>
<evidence type="ECO:0000313" key="7">
    <source>
        <dbReference type="EMBL" id="KAJ56646.1"/>
    </source>
</evidence>
<proteinExistence type="inferred from homology"/>
<dbReference type="AlphaFoldDB" id="A0A037ZP93"/>
<dbReference type="GO" id="GO:0003677">
    <property type="term" value="F:DNA binding"/>
    <property type="evidence" value="ECO:0007669"/>
    <property type="project" value="InterPro"/>
</dbReference>
<keyword evidence="8" id="KW-1185">Reference proteome</keyword>
<feature type="domain" description="ABC transporter" evidence="6">
    <location>
        <begin position="7"/>
        <end position="216"/>
    </location>
</feature>
<dbReference type="InterPro" id="IPR017871">
    <property type="entry name" value="ABC_transporter-like_CS"/>
</dbReference>
<dbReference type="InterPro" id="IPR032524">
    <property type="entry name" value="ABC_tran_C"/>
</dbReference>
<dbReference type="InterPro" id="IPR037118">
    <property type="entry name" value="Val-tRNA_synth_C_sf"/>
</dbReference>
<feature type="coiled-coil region" evidence="5">
    <location>
        <begin position="574"/>
        <end position="601"/>
    </location>
</feature>